<evidence type="ECO:0000256" key="4">
    <source>
        <dbReference type="ARBA" id="ARBA00022448"/>
    </source>
</evidence>
<evidence type="ECO:0000256" key="10">
    <source>
        <dbReference type="ARBA" id="ARBA00023225"/>
    </source>
</evidence>
<protein>
    <recommendedName>
        <fullName evidence="3">Flagellar FliJ protein</fullName>
    </recommendedName>
</protein>
<dbReference type="GO" id="GO:0015031">
    <property type="term" value="P:protein transport"/>
    <property type="evidence" value="ECO:0007669"/>
    <property type="project" value="UniProtKB-KW"/>
</dbReference>
<name>A0A918K5P7_9GAMM</name>
<dbReference type="GO" id="GO:0006935">
    <property type="term" value="P:chemotaxis"/>
    <property type="evidence" value="ECO:0007669"/>
    <property type="project" value="UniProtKB-KW"/>
</dbReference>
<reference evidence="12" key="2">
    <citation type="submission" date="2020-09" db="EMBL/GenBank/DDBJ databases">
        <authorList>
            <person name="Sun Q."/>
            <person name="Kim S."/>
        </authorList>
    </citation>
    <scope>NUCLEOTIDE SEQUENCE</scope>
    <source>
        <strain evidence="12">KCTC 22169</strain>
    </source>
</reference>
<evidence type="ECO:0000256" key="9">
    <source>
        <dbReference type="ARBA" id="ARBA00023136"/>
    </source>
</evidence>
<proteinExistence type="inferred from homology"/>
<dbReference type="RefSeq" id="WP_189608158.1">
    <property type="nucleotide sequence ID" value="NZ_BMXR01000004.1"/>
</dbReference>
<keyword evidence="13" id="KW-1185">Reference proteome</keyword>
<dbReference type="GO" id="GO:0009288">
    <property type="term" value="C:bacterial-type flagellum"/>
    <property type="evidence" value="ECO:0007669"/>
    <property type="project" value="InterPro"/>
</dbReference>
<dbReference type="PANTHER" id="PTHR38786:SF1">
    <property type="entry name" value="FLAGELLAR FLIJ PROTEIN"/>
    <property type="match status" value="1"/>
</dbReference>
<dbReference type="EMBL" id="BMXR01000004">
    <property type="protein sequence ID" value="GGX50718.1"/>
    <property type="molecule type" value="Genomic_DNA"/>
</dbReference>
<evidence type="ECO:0000256" key="11">
    <source>
        <dbReference type="SAM" id="Coils"/>
    </source>
</evidence>
<dbReference type="GO" id="GO:0003774">
    <property type="term" value="F:cytoskeletal motor activity"/>
    <property type="evidence" value="ECO:0007669"/>
    <property type="project" value="InterPro"/>
</dbReference>
<dbReference type="GO" id="GO:0071973">
    <property type="term" value="P:bacterial-type flagellum-dependent cell motility"/>
    <property type="evidence" value="ECO:0007669"/>
    <property type="project" value="InterPro"/>
</dbReference>
<organism evidence="12 13">
    <name type="scientific">Saccharospirillum salsuginis</name>
    <dbReference type="NCBI Taxonomy" id="418750"/>
    <lineage>
        <taxon>Bacteria</taxon>
        <taxon>Pseudomonadati</taxon>
        <taxon>Pseudomonadota</taxon>
        <taxon>Gammaproteobacteria</taxon>
        <taxon>Oceanospirillales</taxon>
        <taxon>Saccharospirillaceae</taxon>
        <taxon>Saccharospirillum</taxon>
    </lineage>
</organism>
<evidence type="ECO:0000256" key="3">
    <source>
        <dbReference type="ARBA" id="ARBA00020392"/>
    </source>
</evidence>
<dbReference type="Pfam" id="PF02050">
    <property type="entry name" value="FliJ"/>
    <property type="match status" value="1"/>
</dbReference>
<evidence type="ECO:0000256" key="8">
    <source>
        <dbReference type="ARBA" id="ARBA00022927"/>
    </source>
</evidence>
<evidence type="ECO:0000256" key="7">
    <source>
        <dbReference type="ARBA" id="ARBA00022795"/>
    </source>
</evidence>
<dbReference type="PRINTS" id="PR01004">
    <property type="entry name" value="FLGFLIJ"/>
</dbReference>
<dbReference type="GO" id="GO:0044781">
    <property type="term" value="P:bacterial-type flagellum organization"/>
    <property type="evidence" value="ECO:0007669"/>
    <property type="project" value="UniProtKB-KW"/>
</dbReference>
<dbReference type="InterPro" id="IPR053716">
    <property type="entry name" value="Flag_assembly_chemotaxis_eff"/>
</dbReference>
<dbReference type="PANTHER" id="PTHR38786">
    <property type="entry name" value="FLAGELLAR FLIJ PROTEIN"/>
    <property type="match status" value="1"/>
</dbReference>
<dbReference type="AlphaFoldDB" id="A0A918K5P7"/>
<keyword evidence="10" id="KW-1006">Bacterial flagellum protein export</keyword>
<evidence type="ECO:0000256" key="5">
    <source>
        <dbReference type="ARBA" id="ARBA00022475"/>
    </source>
</evidence>
<keyword evidence="11" id="KW-0175">Coiled coil</keyword>
<dbReference type="Proteomes" id="UP000626148">
    <property type="component" value="Unassembled WGS sequence"/>
</dbReference>
<keyword evidence="9" id="KW-0472">Membrane</keyword>
<sequence>MAKRSERMQLIERLARQREDQAAQALAQTRQRIEQERQQLDELFGYRREYQGYLEQQGGEGMSILQWRRTQGFIDQLGNVIQQQEGVIQRWQQQEQQLLQHWQSLYQRRRSLSQLIEKISLEEFIEADRQEQKALDEMVSQMMQRSQS</sequence>
<comment type="similarity">
    <text evidence="2">Belongs to the FliJ family.</text>
</comment>
<dbReference type="Gene3D" id="1.10.287.1700">
    <property type="match status" value="1"/>
</dbReference>
<accession>A0A918K5P7</accession>
<keyword evidence="6" id="KW-0145">Chemotaxis</keyword>
<comment type="caution">
    <text evidence="12">The sequence shown here is derived from an EMBL/GenBank/DDBJ whole genome shotgun (WGS) entry which is preliminary data.</text>
</comment>
<comment type="subcellular location">
    <subcellularLocation>
        <location evidence="1">Cell membrane</location>
        <topology evidence="1">Peripheral membrane protein</topology>
        <orientation evidence="1">Cytoplasmic side</orientation>
    </subcellularLocation>
</comment>
<evidence type="ECO:0000256" key="6">
    <source>
        <dbReference type="ARBA" id="ARBA00022500"/>
    </source>
</evidence>
<feature type="coiled-coil region" evidence="11">
    <location>
        <begin position="16"/>
        <end position="43"/>
    </location>
</feature>
<keyword evidence="4" id="KW-0813">Transport</keyword>
<keyword evidence="8" id="KW-0653">Protein transport</keyword>
<dbReference type="GO" id="GO:0005886">
    <property type="term" value="C:plasma membrane"/>
    <property type="evidence" value="ECO:0007669"/>
    <property type="project" value="UniProtKB-SubCell"/>
</dbReference>
<evidence type="ECO:0000313" key="13">
    <source>
        <dbReference type="Proteomes" id="UP000626148"/>
    </source>
</evidence>
<reference evidence="12" key="1">
    <citation type="journal article" date="2014" name="Int. J. Syst. Evol. Microbiol.">
        <title>Complete genome sequence of Corynebacterium casei LMG S-19264T (=DSM 44701T), isolated from a smear-ripened cheese.</title>
        <authorList>
            <consortium name="US DOE Joint Genome Institute (JGI-PGF)"/>
            <person name="Walter F."/>
            <person name="Albersmeier A."/>
            <person name="Kalinowski J."/>
            <person name="Ruckert C."/>
        </authorList>
    </citation>
    <scope>NUCLEOTIDE SEQUENCE</scope>
    <source>
        <strain evidence="12">KCTC 22169</strain>
    </source>
</reference>
<dbReference type="NCBIfam" id="TIGR02473">
    <property type="entry name" value="flagell_FliJ"/>
    <property type="match status" value="1"/>
</dbReference>
<keyword evidence="7" id="KW-1005">Bacterial flagellum biogenesis</keyword>
<evidence type="ECO:0000313" key="12">
    <source>
        <dbReference type="EMBL" id="GGX50718.1"/>
    </source>
</evidence>
<dbReference type="InterPro" id="IPR012823">
    <property type="entry name" value="Flagell_FliJ"/>
</dbReference>
<keyword evidence="5" id="KW-1003">Cell membrane</keyword>
<gene>
    <name evidence="12" type="ORF">GCM10007392_17360</name>
</gene>
<dbReference type="InterPro" id="IPR052570">
    <property type="entry name" value="FliJ"/>
</dbReference>
<evidence type="ECO:0000256" key="1">
    <source>
        <dbReference type="ARBA" id="ARBA00004413"/>
    </source>
</evidence>
<evidence type="ECO:0000256" key="2">
    <source>
        <dbReference type="ARBA" id="ARBA00010004"/>
    </source>
</evidence>
<dbReference type="InterPro" id="IPR018006">
    <property type="entry name" value="Flag_FliJ_proteobac"/>
</dbReference>